<comment type="subcellular location">
    <subcellularLocation>
        <location evidence="5">Cell membrane</location>
        <topology evidence="5">Multi-pass membrane protein</topology>
    </subcellularLocation>
    <subcellularLocation>
        <location evidence="1">Membrane</location>
        <topology evidence="1">Multi-pass membrane protein</topology>
    </subcellularLocation>
</comment>
<dbReference type="Proteomes" id="UP000183253">
    <property type="component" value="Unassembled WGS sequence"/>
</dbReference>
<name>A0A1H4DYQ0_9BACT</name>
<evidence type="ECO:0000256" key="5">
    <source>
        <dbReference type="HAMAP-Rule" id="MF_00902"/>
    </source>
</evidence>
<keyword evidence="5" id="KW-1003">Cell membrane</keyword>
<dbReference type="HAMAP" id="MF_00902">
    <property type="entry name" value="TatC"/>
    <property type="match status" value="1"/>
</dbReference>
<accession>A0A1H4DYQ0</accession>
<reference evidence="6 7" key="1">
    <citation type="submission" date="2016-10" db="EMBL/GenBank/DDBJ databases">
        <authorList>
            <person name="de Groot N.N."/>
        </authorList>
    </citation>
    <scope>NUCLEOTIDE SEQUENCE [LARGE SCALE GENOMIC DNA]</scope>
    <source>
        <strain evidence="6 7">DSM 25383</strain>
    </source>
</reference>
<sequence length="295" mass="33160">MKREDTEPSEMTFFEHLDALRPHLVRGALAIVIVGLVAFFCKSLIIDTILFGPKDADFPTNRMLVWVGGEWAHIAAWLNDTLGTSFDADPAAFSIGGDRFSVINTSLSGQFNLHMKISLMAGIALAMPYVLWEFWRFVRPALTPKEIAGTNWFVFCVSLCFFSGLLFGYFVMVPLSINFFANYHVSDAIVNMIDISDYLSTVIVVSMACAFMFELPLLIYFLTRMGIVSAGFLRKYRRHAFVVLLVLAAIITPPDIFSLVLVILPLYGLYELSIKLAARIERKQSRESLPEEATE</sequence>
<evidence type="ECO:0000256" key="3">
    <source>
        <dbReference type="ARBA" id="ARBA00022989"/>
    </source>
</evidence>
<keyword evidence="4 5" id="KW-0472">Membrane</keyword>
<keyword evidence="2 5" id="KW-0812">Transmembrane</keyword>
<comment type="function">
    <text evidence="5">Part of the twin-arginine translocation (Tat) system that transports large folded proteins containing a characteristic twin-arginine motif in their signal peptide across membranes.</text>
</comment>
<gene>
    <name evidence="5" type="primary">tatC</name>
    <name evidence="6" type="ORF">SAMN05444145_10698</name>
</gene>
<evidence type="ECO:0000256" key="2">
    <source>
        <dbReference type="ARBA" id="ARBA00022692"/>
    </source>
</evidence>
<dbReference type="NCBIfam" id="TIGR00945">
    <property type="entry name" value="tatC"/>
    <property type="match status" value="1"/>
</dbReference>
<dbReference type="GO" id="GO:0009977">
    <property type="term" value="F:proton motive force dependent protein transmembrane transporter activity"/>
    <property type="evidence" value="ECO:0007669"/>
    <property type="project" value="TreeGrafter"/>
</dbReference>
<dbReference type="InterPro" id="IPR002033">
    <property type="entry name" value="TatC"/>
</dbReference>
<dbReference type="GO" id="GO:0033281">
    <property type="term" value="C:TAT protein transport complex"/>
    <property type="evidence" value="ECO:0007669"/>
    <property type="project" value="UniProtKB-UniRule"/>
</dbReference>
<dbReference type="EMBL" id="FNRI01000006">
    <property type="protein sequence ID" value="SEA77904.1"/>
    <property type="molecule type" value="Genomic_DNA"/>
</dbReference>
<dbReference type="GO" id="GO:0043953">
    <property type="term" value="P:protein transport by the Tat complex"/>
    <property type="evidence" value="ECO:0007669"/>
    <property type="project" value="UniProtKB-UniRule"/>
</dbReference>
<dbReference type="PANTHER" id="PTHR30371">
    <property type="entry name" value="SEC-INDEPENDENT PROTEIN TRANSLOCASE PROTEIN TATC"/>
    <property type="match status" value="1"/>
</dbReference>
<keyword evidence="5" id="KW-0813">Transport</keyword>
<dbReference type="PRINTS" id="PR01840">
    <property type="entry name" value="TATCFAMILY"/>
</dbReference>
<protein>
    <recommendedName>
        <fullName evidence="5">Sec-independent protein translocase protein TatC</fullName>
    </recommendedName>
</protein>
<dbReference type="Pfam" id="PF00902">
    <property type="entry name" value="TatC"/>
    <property type="match status" value="1"/>
</dbReference>
<feature type="transmembrane region" description="Helical" evidence="5">
    <location>
        <begin position="113"/>
        <end position="132"/>
    </location>
</feature>
<organism evidence="6 7">
    <name type="scientific">Alistipes timonensis JC136</name>
    <dbReference type="NCBI Taxonomy" id="1033731"/>
    <lineage>
        <taxon>Bacteria</taxon>
        <taxon>Pseudomonadati</taxon>
        <taxon>Bacteroidota</taxon>
        <taxon>Bacteroidia</taxon>
        <taxon>Bacteroidales</taxon>
        <taxon>Rikenellaceae</taxon>
        <taxon>Alistipes</taxon>
    </lineage>
</organism>
<comment type="subunit">
    <text evidence="5">Forms a complex with TatA.</text>
</comment>
<feature type="transmembrane region" description="Helical" evidence="5">
    <location>
        <begin position="152"/>
        <end position="177"/>
    </location>
</feature>
<keyword evidence="5" id="KW-0653">Protein transport</keyword>
<keyword evidence="5" id="KW-0811">Translocation</keyword>
<feature type="transmembrane region" description="Helical" evidence="5">
    <location>
        <begin position="24"/>
        <end position="45"/>
    </location>
</feature>
<evidence type="ECO:0000313" key="7">
    <source>
        <dbReference type="Proteomes" id="UP000183253"/>
    </source>
</evidence>
<dbReference type="GO" id="GO:0065002">
    <property type="term" value="P:intracellular protein transmembrane transport"/>
    <property type="evidence" value="ECO:0007669"/>
    <property type="project" value="TreeGrafter"/>
</dbReference>
<proteinExistence type="inferred from homology"/>
<evidence type="ECO:0000256" key="4">
    <source>
        <dbReference type="ARBA" id="ARBA00023136"/>
    </source>
</evidence>
<keyword evidence="3 5" id="KW-1133">Transmembrane helix</keyword>
<evidence type="ECO:0000256" key="1">
    <source>
        <dbReference type="ARBA" id="ARBA00004141"/>
    </source>
</evidence>
<dbReference type="AlphaFoldDB" id="A0A1H4DYQ0"/>
<dbReference type="PANTHER" id="PTHR30371:SF0">
    <property type="entry name" value="SEC-INDEPENDENT PROTEIN TRANSLOCASE PROTEIN TATC, CHLOROPLASTIC-RELATED"/>
    <property type="match status" value="1"/>
</dbReference>
<feature type="transmembrane region" description="Helical" evidence="5">
    <location>
        <begin position="241"/>
        <end position="270"/>
    </location>
</feature>
<comment type="caution">
    <text evidence="5">Lacks conserved residue(s) required for the propagation of feature annotation.</text>
</comment>
<keyword evidence="7" id="KW-1185">Reference proteome</keyword>
<evidence type="ECO:0000313" key="6">
    <source>
        <dbReference type="EMBL" id="SEA77904.1"/>
    </source>
</evidence>
<comment type="similarity">
    <text evidence="5">Belongs to the TatC family.</text>
</comment>
<dbReference type="STRING" id="1033731.SAMN05444145_10698"/>
<feature type="transmembrane region" description="Helical" evidence="5">
    <location>
        <begin position="198"/>
        <end position="221"/>
    </location>
</feature>